<evidence type="ECO:0000313" key="1">
    <source>
        <dbReference type="EMBL" id="RLL71335.1"/>
    </source>
</evidence>
<protein>
    <submittedName>
        <fullName evidence="1">Uncharacterized protein</fullName>
    </submittedName>
</protein>
<dbReference type="RefSeq" id="WP_121531730.1">
    <property type="nucleotide sequence ID" value="NZ_RCHI01000004.1"/>
</dbReference>
<name>A0A421BSR0_9RHOB</name>
<sequence>MDDTFHWTQAGQILARHPRKPARAAIGTALDAIGQAANDIVFAEMAAIIAARRVEVLVDMIAACEAERARGEVVAELDEAIDTLEAELDRAQTTLPLEQAFHADARDEALARIVAAQAGLRSALASSALPQPVPGLSRAEAVALARAMLSHPPDAIAAAARAEAEARLAGQALAPDAGDDYGFTQPEGQGTWLATHLAGQAGGALGG</sequence>
<organism evidence="1 2">
    <name type="scientific">Paenirhodobacter hankyongi</name>
    <dbReference type="NCBI Taxonomy" id="2294033"/>
    <lineage>
        <taxon>Bacteria</taxon>
        <taxon>Pseudomonadati</taxon>
        <taxon>Pseudomonadota</taxon>
        <taxon>Alphaproteobacteria</taxon>
        <taxon>Rhodobacterales</taxon>
        <taxon>Rhodobacter group</taxon>
        <taxon>Paenirhodobacter</taxon>
    </lineage>
</organism>
<keyword evidence="2" id="KW-1185">Reference proteome</keyword>
<evidence type="ECO:0000313" key="2">
    <source>
        <dbReference type="Proteomes" id="UP000279673"/>
    </source>
</evidence>
<dbReference type="Proteomes" id="UP000279673">
    <property type="component" value="Unassembled WGS sequence"/>
</dbReference>
<dbReference type="EMBL" id="RCHI01000004">
    <property type="protein sequence ID" value="RLL71335.1"/>
    <property type="molecule type" value="Genomic_DNA"/>
</dbReference>
<accession>A0A421BSR0</accession>
<comment type="caution">
    <text evidence="1">The sequence shown here is derived from an EMBL/GenBank/DDBJ whole genome shotgun (WGS) entry which is preliminary data.</text>
</comment>
<proteinExistence type="predicted"/>
<dbReference type="AlphaFoldDB" id="A0A421BSR0"/>
<gene>
    <name evidence="1" type="ORF">DYS74_05505</name>
</gene>
<reference evidence="1 2" key="1">
    <citation type="submission" date="2018-10" db="EMBL/GenBank/DDBJ databases">
        <title>Rhodobacter sp . BO-81.</title>
        <authorList>
            <person name="Im W.T."/>
        </authorList>
    </citation>
    <scope>NUCLEOTIDE SEQUENCE [LARGE SCALE GENOMIC DNA]</scope>
    <source>
        <strain evidence="1 2">BO-81</strain>
    </source>
</reference>